<gene>
    <name evidence="9" type="primary">atp8</name>
</gene>
<keyword evidence="6" id="KW-0066">ATP synthesis</keyword>
<organism evidence="9">
    <name type="scientific">Haptophyceae sp. NIES-3900</name>
    <dbReference type="NCBI Taxonomy" id="2748608"/>
    <lineage>
        <taxon>Eukaryota</taxon>
        <taxon>Haptista</taxon>
        <taxon>Haptophyta</taxon>
    </lineage>
</organism>
<feature type="domain" description="ATP synthase YMF19-like N-terminal" evidence="8">
    <location>
        <begin position="2"/>
        <end position="50"/>
    </location>
</feature>
<name>A0A7R6WD06_9EUKA</name>
<evidence type="ECO:0000256" key="2">
    <source>
        <dbReference type="ARBA" id="ARBA00022692"/>
    </source>
</evidence>
<evidence type="ECO:0000256" key="7">
    <source>
        <dbReference type="SAM" id="Phobius"/>
    </source>
</evidence>
<dbReference type="GO" id="GO:0006754">
    <property type="term" value="P:ATP biosynthetic process"/>
    <property type="evidence" value="ECO:0007669"/>
    <property type="project" value="UniProtKB-KW"/>
</dbReference>
<keyword evidence="2 7" id="KW-0812">Transmembrane</keyword>
<protein>
    <submittedName>
        <fullName evidence="9">ATP synthase F0 subunit 8</fullName>
    </submittedName>
</protein>
<keyword evidence="3 7" id="KW-1133">Transmembrane helix</keyword>
<evidence type="ECO:0000313" key="9">
    <source>
        <dbReference type="EMBL" id="BCG67638.1"/>
    </source>
</evidence>
<evidence type="ECO:0000256" key="6">
    <source>
        <dbReference type="ARBA" id="ARBA00023310"/>
    </source>
</evidence>
<keyword evidence="5 7" id="KW-0472">Membrane</keyword>
<comment type="subcellular location">
    <subcellularLocation>
        <location evidence="1">Mitochondrion membrane</location>
    </subcellularLocation>
</comment>
<geneLocation type="mitochondrion" evidence="9"/>
<keyword evidence="4 9" id="KW-0496">Mitochondrion</keyword>
<dbReference type="GO" id="GO:0031966">
    <property type="term" value="C:mitochondrial membrane"/>
    <property type="evidence" value="ECO:0007669"/>
    <property type="project" value="UniProtKB-SubCell"/>
</dbReference>
<sequence length="140" mass="15506">MPQFDSLSFLSQIFWSFGTFGFLYVSVLRVIIPCAAVVLKARSKFVRFEPSLLTEHNEDAIFKGVASINAEPLVVRSVKLGHSRMDQLSGFGISKLHDNALYSLVSFRLFTIVSLRGMQSSKSAGLMLWLSTSSGAWPRG</sequence>
<accession>A0A7R6WD06</accession>
<proteinExistence type="predicted"/>
<evidence type="ECO:0000256" key="3">
    <source>
        <dbReference type="ARBA" id="ARBA00022989"/>
    </source>
</evidence>
<reference evidence="9" key="1">
    <citation type="submission" date="2020-06" db="EMBL/GenBank/DDBJ databases">
        <title>Organellar genomes of a novel haptophyte.</title>
        <authorList>
            <person name="Kamikawa R."/>
            <person name="Miyashita H."/>
        </authorList>
    </citation>
    <scope>NUCLEOTIDE SEQUENCE</scope>
    <source>
        <strain evidence="9">NIES-3900</strain>
    </source>
</reference>
<evidence type="ECO:0000256" key="1">
    <source>
        <dbReference type="ARBA" id="ARBA00004325"/>
    </source>
</evidence>
<evidence type="ECO:0000256" key="5">
    <source>
        <dbReference type="ARBA" id="ARBA00023136"/>
    </source>
</evidence>
<feature type="transmembrane region" description="Helical" evidence="7">
    <location>
        <begin position="12"/>
        <end position="39"/>
    </location>
</feature>
<dbReference type="AlphaFoldDB" id="A0A7R6WD06"/>
<evidence type="ECO:0000259" key="8">
    <source>
        <dbReference type="Pfam" id="PF02326"/>
    </source>
</evidence>
<dbReference type="EMBL" id="LC564891">
    <property type="protein sequence ID" value="BCG67638.1"/>
    <property type="molecule type" value="Genomic_DNA"/>
</dbReference>
<dbReference type="Pfam" id="PF02326">
    <property type="entry name" value="YMF19"/>
    <property type="match status" value="1"/>
</dbReference>
<evidence type="ECO:0000256" key="4">
    <source>
        <dbReference type="ARBA" id="ARBA00023128"/>
    </source>
</evidence>
<dbReference type="InterPro" id="IPR003319">
    <property type="entry name" value="YMF19-like_N"/>
</dbReference>